<protein>
    <recommendedName>
        <fullName evidence="1">Retrotransposon gag domain-containing protein</fullName>
    </recommendedName>
</protein>
<evidence type="ECO:0000313" key="2">
    <source>
        <dbReference type="EnsemblPlants" id="TraesCS6B02G229900.1"/>
    </source>
</evidence>
<proteinExistence type="predicted"/>
<reference evidence="2" key="1">
    <citation type="submission" date="2018-08" db="EMBL/GenBank/DDBJ databases">
        <authorList>
            <person name="Rossello M."/>
        </authorList>
    </citation>
    <scope>NUCLEOTIDE SEQUENCE [LARGE SCALE GENOMIC DNA]</scope>
    <source>
        <strain evidence="2">cv. Chinese Spring</strain>
    </source>
</reference>
<name>A0A3B6PN59_WHEAT</name>
<reference evidence="2" key="2">
    <citation type="submission" date="2018-10" db="UniProtKB">
        <authorList>
            <consortium name="EnsemblPlants"/>
        </authorList>
    </citation>
    <scope>IDENTIFICATION</scope>
</reference>
<sequence length="418" mass="48116">MIFGCQVVNVISQDQFGQLLRLFTFSLRDDARAWYRSLPSRSYSWNEISRAFLDKYFPLHKQSAIRDEIFNFVQREGESLYDAWERYKALFRRCPNHGLERWLELQIFYRGLTSDTRAYVDMAAGGAITNKTLDEAFLLIESIAFHQLQWYNKKPTSDSLVCLQQITTPQPPILTQKPEPLSQCDKVELAWIIFDDDDTILVDTHATDHLDISVGDSVLHCDDSSMDEPELQFVAFDIEESPLVDIDHVLLEPDMEKFAFDDVSRIDSSTLEPEMESFMVDYGEVDSDVKESSSISLVDTSPVEISTTTPHLVSSMEVVLKLLPNYLRYDLSFLDKICHIMDTAYAPCDLLVISIYHMLNRYAYLIGYSIDDLEGIVPIIYIGLFVECSFRFTLVHHSLRADQVRDDIPWDPGGFTAW</sequence>
<evidence type="ECO:0000313" key="3">
    <source>
        <dbReference type="Proteomes" id="UP000019116"/>
    </source>
</evidence>
<dbReference type="PANTHER" id="PTHR48241:SF1">
    <property type="entry name" value="BURP DOMAIN-CONTAINING PROTEIN"/>
    <property type="match status" value="1"/>
</dbReference>
<accession>A0A3B6PN59</accession>
<dbReference type="AlphaFoldDB" id="A0A3B6PN59"/>
<dbReference type="Pfam" id="PF03732">
    <property type="entry name" value="Retrotrans_gag"/>
    <property type="match status" value="1"/>
</dbReference>
<dbReference type="STRING" id="4565.A0A3B6PN59"/>
<feature type="domain" description="Retrotransposon gag" evidence="1">
    <location>
        <begin position="21"/>
        <end position="113"/>
    </location>
</feature>
<evidence type="ECO:0000259" key="1">
    <source>
        <dbReference type="Pfam" id="PF03732"/>
    </source>
</evidence>
<dbReference type="Proteomes" id="UP000019116">
    <property type="component" value="Chromosome 6B"/>
</dbReference>
<dbReference type="Gramene" id="TraesCS6B03G0649900.1">
    <property type="protein sequence ID" value="TraesCS6B03G0649900.1.CDS"/>
    <property type="gene ID" value="TraesCS6B03G0649900"/>
</dbReference>
<dbReference type="OrthoDB" id="691543at2759"/>
<dbReference type="PANTHER" id="PTHR48241">
    <property type="entry name" value="BURP DOMAIN-CONTAINING PROTEIN"/>
    <property type="match status" value="1"/>
</dbReference>
<keyword evidence="3" id="KW-1185">Reference proteome</keyword>
<dbReference type="Gramene" id="TraesCS6B02G229900.1">
    <property type="protein sequence ID" value="TraesCS6B02G229900.1"/>
    <property type="gene ID" value="TraesCS6B02G229900"/>
</dbReference>
<dbReference type="EnsemblPlants" id="TraesCS6B02G229900.1">
    <property type="protein sequence ID" value="TraesCS6B02G229900.1"/>
    <property type="gene ID" value="TraesCS6B02G229900"/>
</dbReference>
<dbReference type="Gramene" id="TraesWEE_scaffold_003833_01G000100.1">
    <property type="protein sequence ID" value="TraesWEE_scaffold_003833_01G000100.1"/>
    <property type="gene ID" value="TraesWEE_scaffold_003833_01G000100"/>
</dbReference>
<organism evidence="2">
    <name type="scientific">Triticum aestivum</name>
    <name type="common">Wheat</name>
    <dbReference type="NCBI Taxonomy" id="4565"/>
    <lineage>
        <taxon>Eukaryota</taxon>
        <taxon>Viridiplantae</taxon>
        <taxon>Streptophyta</taxon>
        <taxon>Embryophyta</taxon>
        <taxon>Tracheophyta</taxon>
        <taxon>Spermatophyta</taxon>
        <taxon>Magnoliopsida</taxon>
        <taxon>Liliopsida</taxon>
        <taxon>Poales</taxon>
        <taxon>Poaceae</taxon>
        <taxon>BOP clade</taxon>
        <taxon>Pooideae</taxon>
        <taxon>Triticodae</taxon>
        <taxon>Triticeae</taxon>
        <taxon>Triticinae</taxon>
        <taxon>Triticum</taxon>
    </lineage>
</organism>
<dbReference type="InterPro" id="IPR005162">
    <property type="entry name" value="Retrotrans_gag_dom"/>
</dbReference>